<evidence type="ECO:0000313" key="2">
    <source>
        <dbReference type="EMBL" id="MBB4134810.1"/>
    </source>
</evidence>
<reference evidence="2 3" key="1">
    <citation type="submission" date="2020-08" db="EMBL/GenBank/DDBJ databases">
        <title>Sequencing the genomes of 1000 actinobacteria strains.</title>
        <authorList>
            <person name="Klenk H.-P."/>
        </authorList>
    </citation>
    <scope>NUCLEOTIDE SEQUENCE [LARGE SCALE GENOMIC DNA]</scope>
    <source>
        <strain evidence="2 3">DSM 45298</strain>
    </source>
</reference>
<dbReference type="PANTHER" id="PTHR38342">
    <property type="entry name" value="SLR5037 PROTEIN"/>
    <property type="match status" value="1"/>
</dbReference>
<feature type="domain" description="DUF302" evidence="1">
    <location>
        <begin position="36"/>
        <end position="98"/>
    </location>
</feature>
<proteinExistence type="predicted"/>
<accession>A0A840F3E8</accession>
<gene>
    <name evidence="2" type="ORF">BKA16_001362</name>
</gene>
<organism evidence="2 3">
    <name type="scientific">Gordonia humi</name>
    <dbReference type="NCBI Taxonomy" id="686429"/>
    <lineage>
        <taxon>Bacteria</taxon>
        <taxon>Bacillati</taxon>
        <taxon>Actinomycetota</taxon>
        <taxon>Actinomycetes</taxon>
        <taxon>Mycobacteriales</taxon>
        <taxon>Gordoniaceae</taxon>
        <taxon>Gordonia</taxon>
    </lineage>
</organism>
<dbReference type="EMBL" id="JACIFP010000001">
    <property type="protein sequence ID" value="MBB4134810.1"/>
    <property type="molecule type" value="Genomic_DNA"/>
</dbReference>
<dbReference type="AlphaFoldDB" id="A0A840F3E8"/>
<comment type="caution">
    <text evidence="2">The sequence shown here is derived from an EMBL/GenBank/DDBJ whole genome shotgun (WGS) entry which is preliminary data.</text>
</comment>
<dbReference type="SUPFAM" id="SSF103247">
    <property type="entry name" value="TT1751-like"/>
    <property type="match status" value="1"/>
</dbReference>
<dbReference type="InterPro" id="IPR005180">
    <property type="entry name" value="DUF302"/>
</dbReference>
<evidence type="ECO:0000259" key="1">
    <source>
        <dbReference type="Pfam" id="PF03625"/>
    </source>
</evidence>
<dbReference type="InterPro" id="IPR035923">
    <property type="entry name" value="TT1751-like_sf"/>
</dbReference>
<dbReference type="CDD" id="cd14797">
    <property type="entry name" value="DUF302"/>
    <property type="match status" value="1"/>
</dbReference>
<sequence length="134" mass="14064">MNDFTMVRTLRTPYAQAVADVRAGLTRAGFGVLTEIDIAATLKSKLGVDTEPKLILGACRPQLAYQALQADPRVAALLPCNVVITAHDAGSLVEIMNPDVMPEFTGTAALAATATEARQLLTAMLDELPDGGAL</sequence>
<dbReference type="Pfam" id="PF03625">
    <property type="entry name" value="DUF302"/>
    <property type="match status" value="1"/>
</dbReference>
<dbReference type="Gene3D" id="3.30.310.70">
    <property type="entry name" value="TT1751-like domain"/>
    <property type="match status" value="1"/>
</dbReference>
<name>A0A840F3E8_9ACTN</name>
<dbReference type="RefSeq" id="WP_183369928.1">
    <property type="nucleotide sequence ID" value="NZ_BAABHL010000037.1"/>
</dbReference>
<dbReference type="InterPro" id="IPR016796">
    <property type="entry name" value="UCP021774"/>
</dbReference>
<evidence type="ECO:0000313" key="3">
    <source>
        <dbReference type="Proteomes" id="UP000551501"/>
    </source>
</evidence>
<dbReference type="PIRSF" id="PIRSF021774">
    <property type="entry name" value="UCP021774"/>
    <property type="match status" value="1"/>
</dbReference>
<dbReference type="Proteomes" id="UP000551501">
    <property type="component" value="Unassembled WGS sequence"/>
</dbReference>
<keyword evidence="3" id="KW-1185">Reference proteome</keyword>
<dbReference type="PANTHER" id="PTHR38342:SF1">
    <property type="entry name" value="SLR5037 PROTEIN"/>
    <property type="match status" value="1"/>
</dbReference>
<protein>
    <submittedName>
        <fullName evidence="2">Uncharacterized protein (DUF302 family)</fullName>
    </submittedName>
</protein>